<reference evidence="1 2" key="1">
    <citation type="journal article" date="2020" name="Biotechnol. Biofuels">
        <title>New insights from the biogas microbiome by comprehensive genome-resolved metagenomics of nearly 1600 species originating from multiple anaerobic digesters.</title>
        <authorList>
            <person name="Campanaro S."/>
            <person name="Treu L."/>
            <person name="Rodriguez-R L.M."/>
            <person name="Kovalovszki A."/>
            <person name="Ziels R.M."/>
            <person name="Maus I."/>
            <person name="Zhu X."/>
            <person name="Kougias P.G."/>
            <person name="Basile A."/>
            <person name="Luo G."/>
            <person name="Schluter A."/>
            <person name="Konstantinidis K.T."/>
            <person name="Angelidaki I."/>
        </authorList>
    </citation>
    <scope>NUCLEOTIDE SEQUENCE [LARGE SCALE GENOMIC DNA]</scope>
    <source>
        <strain evidence="1">AS06rmzACSIP_235</strain>
    </source>
</reference>
<dbReference type="AlphaFoldDB" id="A0A847HA48"/>
<evidence type="ECO:0000313" key="2">
    <source>
        <dbReference type="Proteomes" id="UP000523614"/>
    </source>
</evidence>
<comment type="caution">
    <text evidence="1">The sequence shown here is derived from an EMBL/GenBank/DDBJ whole genome shotgun (WGS) entry which is preliminary data.</text>
</comment>
<accession>A0A847HA48</accession>
<organism evidence="1 2">
    <name type="scientific">Corynebacterium marinum</name>
    <dbReference type="NCBI Taxonomy" id="349751"/>
    <lineage>
        <taxon>Bacteria</taxon>
        <taxon>Bacillati</taxon>
        <taxon>Actinomycetota</taxon>
        <taxon>Actinomycetes</taxon>
        <taxon>Mycobacteriales</taxon>
        <taxon>Corynebacteriaceae</taxon>
        <taxon>Corynebacterium</taxon>
    </lineage>
</organism>
<dbReference type="EMBL" id="JAAYYP010000074">
    <property type="protein sequence ID" value="NLF90194.1"/>
    <property type="molecule type" value="Genomic_DNA"/>
</dbReference>
<protein>
    <submittedName>
        <fullName evidence="1">Uncharacterized protein</fullName>
    </submittedName>
</protein>
<dbReference type="Proteomes" id="UP000523614">
    <property type="component" value="Unassembled WGS sequence"/>
</dbReference>
<proteinExistence type="predicted"/>
<name>A0A847HA48_9CORY</name>
<gene>
    <name evidence="1" type="ORF">GX570_02430</name>
</gene>
<sequence>MAVQIEVYHHTAQRLADGSIDLDSDAFKVALVDSSYTFDPADTSYGDISGCELETGNGYTAGGAALANKSVTQSSGVMKWDANDVAWNNLTAAFRRAILYCADGTNNYLMWSYLLDDSPADVTVTNTDYTLIVNAAGLLTGTITQAD</sequence>
<evidence type="ECO:0000313" key="1">
    <source>
        <dbReference type="EMBL" id="NLF90194.1"/>
    </source>
</evidence>